<organism evidence="2 3">
    <name type="scientific">Acidovorax cavernicola</name>
    <dbReference type="NCBI Taxonomy" id="1675792"/>
    <lineage>
        <taxon>Bacteria</taxon>
        <taxon>Pseudomonadati</taxon>
        <taxon>Pseudomonadota</taxon>
        <taxon>Betaproteobacteria</taxon>
        <taxon>Burkholderiales</taxon>
        <taxon>Comamonadaceae</taxon>
        <taxon>Acidovorax</taxon>
    </lineage>
</organism>
<comment type="caution">
    <text evidence="2">The sequence shown here is derived from an EMBL/GenBank/DDBJ whole genome shotgun (WGS) entry which is preliminary data.</text>
</comment>
<protein>
    <submittedName>
        <fullName evidence="2">NADH:flavin oxidoreductase</fullName>
    </submittedName>
</protein>
<dbReference type="PANTHER" id="PTHR22893">
    <property type="entry name" value="NADH OXIDOREDUCTASE-RELATED"/>
    <property type="match status" value="1"/>
</dbReference>
<reference evidence="2 3" key="1">
    <citation type="submission" date="2018-09" db="EMBL/GenBank/DDBJ databases">
        <title>Acidovorax cavernicola nov. sp. isolated from Gruta de las Maravillas (Aracena, Spain).</title>
        <authorList>
            <person name="Jurado V."/>
            <person name="Gutierrez-Patricio S."/>
            <person name="Gonzalez-Pimentel J.L."/>
            <person name="Miller A.Z."/>
            <person name="Laiz L."/>
            <person name="Saiz-Jimenez C."/>
        </authorList>
    </citation>
    <scope>NUCLEOTIDE SEQUENCE [LARGE SCALE GENOMIC DNA]</scope>
    <source>
        <strain evidence="2 3">1011MAR4D40.2</strain>
    </source>
</reference>
<dbReference type="Pfam" id="PF00724">
    <property type="entry name" value="Oxidored_FMN"/>
    <property type="match status" value="1"/>
</dbReference>
<gene>
    <name evidence="2" type="ORF">D3H34_20435</name>
</gene>
<dbReference type="InterPro" id="IPR001155">
    <property type="entry name" value="OxRdtase_FMN_N"/>
</dbReference>
<dbReference type="Gene3D" id="3.20.20.70">
    <property type="entry name" value="Aldolase class I"/>
    <property type="match status" value="1"/>
</dbReference>
<sequence>MSTPASPLFAPANLHGLQLPNRLAVAPMTRVSASPEGHANATMARYYERFAKGGFGLVVTEGIYTDAAYSQGYFRQPGLSDGEQARAWRPVVKTIQGAGGRVIAQLMHAGALSQFNRFRDHTAGPSALRPSGTQMTAYRGEGEYPVPRAMTDADIAEAIHGFARAALLAVEVAGFDGVEIHGANGYLLDQFMTGHTNARADRWGGALDQRVHLTVEVVRAVRQMLGTSAPVGVRISQGKVNDFGHKWPEAGAGAATVFEALARSGIDYLHVTEFEAWRPAFGDAGPSLLQLARRHAPGIALIANGSLHDPGRAAAALADGADFVALGRGALSNPDWPKRLTEGRALAAFDPALLSPLGDIKPAEQQG</sequence>
<keyword evidence="3" id="KW-1185">Reference proteome</keyword>
<dbReference type="Proteomes" id="UP000265619">
    <property type="component" value="Unassembled WGS sequence"/>
</dbReference>
<evidence type="ECO:0000313" key="2">
    <source>
        <dbReference type="EMBL" id="RIX77098.1"/>
    </source>
</evidence>
<evidence type="ECO:0000259" key="1">
    <source>
        <dbReference type="Pfam" id="PF00724"/>
    </source>
</evidence>
<accession>A0A9X8GU26</accession>
<dbReference type="InterPro" id="IPR013785">
    <property type="entry name" value="Aldolase_TIM"/>
</dbReference>
<evidence type="ECO:0000313" key="3">
    <source>
        <dbReference type="Proteomes" id="UP000265619"/>
    </source>
</evidence>
<dbReference type="PANTHER" id="PTHR22893:SF91">
    <property type="entry name" value="NADPH DEHYDROGENASE 2-RELATED"/>
    <property type="match status" value="1"/>
</dbReference>
<name>A0A9X8GU26_9BURK</name>
<dbReference type="OrthoDB" id="8521686at2"/>
<dbReference type="RefSeq" id="WP_119556077.1">
    <property type="nucleotide sequence ID" value="NZ_QXMN01000027.1"/>
</dbReference>
<dbReference type="EMBL" id="QXMN01000027">
    <property type="protein sequence ID" value="RIX77098.1"/>
    <property type="molecule type" value="Genomic_DNA"/>
</dbReference>
<dbReference type="CDD" id="cd02803">
    <property type="entry name" value="OYE_like_FMN_family"/>
    <property type="match status" value="1"/>
</dbReference>
<dbReference type="InterPro" id="IPR045247">
    <property type="entry name" value="Oye-like"/>
</dbReference>
<dbReference type="AlphaFoldDB" id="A0A9X8GU26"/>
<dbReference type="GO" id="GO:0010181">
    <property type="term" value="F:FMN binding"/>
    <property type="evidence" value="ECO:0007669"/>
    <property type="project" value="InterPro"/>
</dbReference>
<dbReference type="GO" id="GO:0016491">
    <property type="term" value="F:oxidoreductase activity"/>
    <property type="evidence" value="ECO:0007669"/>
    <property type="project" value="InterPro"/>
</dbReference>
<feature type="domain" description="NADH:flavin oxidoreductase/NADH oxidase N-terminal" evidence="1">
    <location>
        <begin position="8"/>
        <end position="346"/>
    </location>
</feature>
<dbReference type="SUPFAM" id="SSF51395">
    <property type="entry name" value="FMN-linked oxidoreductases"/>
    <property type="match status" value="1"/>
</dbReference>
<proteinExistence type="predicted"/>